<gene>
    <name evidence="3" type="ORF">BDFB_011553</name>
</gene>
<evidence type="ECO:0000256" key="1">
    <source>
        <dbReference type="SAM" id="MobiDB-lite"/>
    </source>
</evidence>
<organism evidence="3 4">
    <name type="scientific">Asbolus verrucosus</name>
    <name type="common">Desert ironclad beetle</name>
    <dbReference type="NCBI Taxonomy" id="1661398"/>
    <lineage>
        <taxon>Eukaryota</taxon>
        <taxon>Metazoa</taxon>
        <taxon>Ecdysozoa</taxon>
        <taxon>Arthropoda</taxon>
        <taxon>Hexapoda</taxon>
        <taxon>Insecta</taxon>
        <taxon>Pterygota</taxon>
        <taxon>Neoptera</taxon>
        <taxon>Endopterygota</taxon>
        <taxon>Coleoptera</taxon>
        <taxon>Polyphaga</taxon>
        <taxon>Cucujiformia</taxon>
        <taxon>Tenebrionidae</taxon>
        <taxon>Pimeliinae</taxon>
        <taxon>Asbolus</taxon>
    </lineage>
</organism>
<dbReference type="AlphaFoldDB" id="A0A482VH81"/>
<dbReference type="PANTHER" id="PTHR33273:SF2">
    <property type="entry name" value="ENDONUCLEASE_EXONUCLEASE_PHOSPHATASE DOMAIN-CONTAINING PROTEIN"/>
    <property type="match status" value="1"/>
</dbReference>
<name>A0A482VH81_ASBVE</name>
<dbReference type="EMBL" id="QDEB01100698">
    <property type="protein sequence ID" value="RZC32014.1"/>
    <property type="molecule type" value="Genomic_DNA"/>
</dbReference>
<dbReference type="PANTHER" id="PTHR33273">
    <property type="entry name" value="DOMAIN-CONTAINING PROTEIN, PUTATIVE-RELATED"/>
    <property type="match status" value="1"/>
</dbReference>
<reference evidence="3 4" key="1">
    <citation type="submission" date="2017-03" db="EMBL/GenBank/DDBJ databases">
        <title>Genome of the blue death feigning beetle - Asbolus verrucosus.</title>
        <authorList>
            <person name="Rider S.D."/>
        </authorList>
    </citation>
    <scope>NUCLEOTIDE SEQUENCE [LARGE SCALE GENOMIC DNA]</scope>
    <source>
        <strain evidence="3">Butters</strain>
        <tissue evidence="3">Head and leg muscle</tissue>
    </source>
</reference>
<feature type="compositionally biased region" description="Basic and acidic residues" evidence="1">
    <location>
        <begin position="58"/>
        <end position="76"/>
    </location>
</feature>
<feature type="compositionally biased region" description="Basic and acidic residues" evidence="1">
    <location>
        <begin position="323"/>
        <end position="342"/>
    </location>
</feature>
<feature type="compositionally biased region" description="Low complexity" evidence="1">
    <location>
        <begin position="303"/>
        <end position="320"/>
    </location>
</feature>
<dbReference type="Pfam" id="PF07530">
    <property type="entry name" value="PRE_C2HC"/>
    <property type="match status" value="1"/>
</dbReference>
<proteinExistence type="predicted"/>
<protein>
    <recommendedName>
        <fullName evidence="2">Pre-C2HC domain-containing protein</fullName>
    </recommendedName>
</protein>
<keyword evidence="4" id="KW-1185">Reference proteome</keyword>
<feature type="region of interest" description="Disordered" evidence="1">
    <location>
        <begin position="51"/>
        <end position="78"/>
    </location>
</feature>
<evidence type="ECO:0000313" key="4">
    <source>
        <dbReference type="Proteomes" id="UP000292052"/>
    </source>
</evidence>
<dbReference type="OrthoDB" id="6783335at2759"/>
<dbReference type="Proteomes" id="UP000292052">
    <property type="component" value="Unassembled WGS sequence"/>
</dbReference>
<evidence type="ECO:0000313" key="3">
    <source>
        <dbReference type="EMBL" id="RZC32014.1"/>
    </source>
</evidence>
<comment type="caution">
    <text evidence="3">The sequence shown here is derived from an EMBL/GenBank/DDBJ whole genome shotgun (WGS) entry which is preliminary data.</text>
</comment>
<evidence type="ECO:0000259" key="2">
    <source>
        <dbReference type="Pfam" id="PF07530"/>
    </source>
</evidence>
<feature type="region of interest" description="Disordered" evidence="1">
    <location>
        <begin position="1"/>
        <end position="36"/>
    </location>
</feature>
<accession>A0A482VH81</accession>
<dbReference type="InterPro" id="IPR006579">
    <property type="entry name" value="Pre_C2HC_dom"/>
</dbReference>
<sequence length="379" mass="44317">MEDDETNIKEIPSQKRTAAEFELPKKTSKKRTYSQLNVQLSTSNRYEILDGNNCASTAREDNTNEKEETENERRENSTPIFLRNKEKWAKVSKILENENIKYTRATNTKDGIRTKPTTERDYKSMYTLFKNQNLEFHTHQLKTEKTLKIVAKGIPIEIKEEEIHEDLKSQGYPAMKITRMNRKGNVPAEMVLIEIDRIYKSLYQIPTINNLLVTLEPLRSNGQQVQCHRCQLFGHVQKNCNAEYKCMKCAGNHSTHLCPKEKTTPAKCTNCGGAHTSVWRNCPARPQNQKEKNQQQEKSNPWQPTKQQEQPQEYPQLQTQQKHKTEQKQNKTTKESTENKKDEIAYELAQLLIEFSKQKPEEEDQYKFTSHITKILRLI</sequence>
<feature type="region of interest" description="Disordered" evidence="1">
    <location>
        <begin position="284"/>
        <end position="342"/>
    </location>
</feature>
<feature type="domain" description="Pre-C2HC" evidence="2">
    <location>
        <begin position="161"/>
        <end position="219"/>
    </location>
</feature>